<evidence type="ECO:0000259" key="7">
    <source>
        <dbReference type="PROSITE" id="PS50893"/>
    </source>
</evidence>
<keyword evidence="2" id="KW-0472">Membrane</keyword>
<dbReference type="InterPro" id="IPR003439">
    <property type="entry name" value="ABC_transporter-like_ATP-bd"/>
</dbReference>
<dbReference type="SMART" id="SM00382">
    <property type="entry name" value="AAA"/>
    <property type="match status" value="1"/>
</dbReference>
<dbReference type="Proteomes" id="UP000298588">
    <property type="component" value="Chromosome"/>
</dbReference>
<keyword evidence="5" id="KW-1278">Translocase</keyword>
<organism evidence="8 9">
    <name type="scientific">Phreatobacter aquaticus</name>
    <dbReference type="NCBI Taxonomy" id="2570229"/>
    <lineage>
        <taxon>Bacteria</taxon>
        <taxon>Pseudomonadati</taxon>
        <taxon>Pseudomonadota</taxon>
        <taxon>Alphaproteobacteria</taxon>
        <taxon>Hyphomicrobiales</taxon>
        <taxon>Phreatobacteraceae</taxon>
        <taxon>Phreatobacter</taxon>
    </lineage>
</organism>
<dbReference type="GO" id="GO:0089705">
    <property type="term" value="P:protein localization to outer membrane"/>
    <property type="evidence" value="ECO:0007669"/>
    <property type="project" value="TreeGrafter"/>
</dbReference>
<dbReference type="PANTHER" id="PTHR24220:SF689">
    <property type="entry name" value="LIPOPROTEIN-RELEASING SYSTEM ATP-BINDING PROTEIN LOLD"/>
    <property type="match status" value="1"/>
</dbReference>
<dbReference type="Pfam" id="PF00005">
    <property type="entry name" value="ABC_tran"/>
    <property type="match status" value="1"/>
</dbReference>
<gene>
    <name evidence="8" type="ORF">E8L99_08920</name>
</gene>
<dbReference type="EMBL" id="CP039865">
    <property type="protein sequence ID" value="QCK85874.1"/>
    <property type="molecule type" value="Genomic_DNA"/>
</dbReference>
<evidence type="ECO:0000313" key="8">
    <source>
        <dbReference type="EMBL" id="QCK85874.1"/>
    </source>
</evidence>
<keyword evidence="2" id="KW-1003">Cell membrane</keyword>
<dbReference type="PROSITE" id="PS50893">
    <property type="entry name" value="ABC_TRANSPORTER_2"/>
    <property type="match status" value="1"/>
</dbReference>
<dbReference type="AlphaFoldDB" id="A0A4D7QKI4"/>
<dbReference type="GO" id="GO:0022857">
    <property type="term" value="F:transmembrane transporter activity"/>
    <property type="evidence" value="ECO:0007669"/>
    <property type="project" value="TreeGrafter"/>
</dbReference>
<dbReference type="GO" id="GO:0005886">
    <property type="term" value="C:plasma membrane"/>
    <property type="evidence" value="ECO:0007669"/>
    <property type="project" value="TreeGrafter"/>
</dbReference>
<dbReference type="CDD" id="cd03255">
    <property type="entry name" value="ABC_MJ0796_LolCDE_FtsE"/>
    <property type="match status" value="1"/>
</dbReference>
<dbReference type="GO" id="GO:0044874">
    <property type="term" value="P:lipoprotein localization to outer membrane"/>
    <property type="evidence" value="ECO:0007669"/>
    <property type="project" value="TreeGrafter"/>
</dbReference>
<keyword evidence="1" id="KW-0813">Transport</keyword>
<evidence type="ECO:0000256" key="6">
    <source>
        <dbReference type="ARBA" id="ARBA00038388"/>
    </source>
</evidence>
<evidence type="ECO:0000256" key="4">
    <source>
        <dbReference type="ARBA" id="ARBA00022840"/>
    </source>
</evidence>
<dbReference type="PROSITE" id="PS00211">
    <property type="entry name" value="ABC_TRANSPORTER_1"/>
    <property type="match status" value="1"/>
</dbReference>
<reference evidence="8 9" key="1">
    <citation type="submission" date="2019-04" db="EMBL/GenBank/DDBJ databases">
        <title>Phreatobacter aquaticus sp. nov.</title>
        <authorList>
            <person name="Choi A."/>
            <person name="Baek K."/>
        </authorList>
    </citation>
    <scope>NUCLEOTIDE SEQUENCE [LARGE SCALE GENOMIC DNA]</scope>
    <source>
        <strain evidence="8 9">NMCR1094</strain>
    </source>
</reference>
<dbReference type="GO" id="GO:0016887">
    <property type="term" value="F:ATP hydrolysis activity"/>
    <property type="evidence" value="ECO:0007669"/>
    <property type="project" value="InterPro"/>
</dbReference>
<dbReference type="InterPro" id="IPR003593">
    <property type="entry name" value="AAA+_ATPase"/>
</dbReference>
<evidence type="ECO:0000313" key="9">
    <source>
        <dbReference type="Proteomes" id="UP000298588"/>
    </source>
</evidence>
<dbReference type="GO" id="GO:0005524">
    <property type="term" value="F:ATP binding"/>
    <property type="evidence" value="ECO:0007669"/>
    <property type="project" value="UniProtKB-KW"/>
</dbReference>
<dbReference type="SUPFAM" id="SSF52540">
    <property type="entry name" value="P-loop containing nucleoside triphosphate hydrolases"/>
    <property type="match status" value="1"/>
</dbReference>
<dbReference type="InterPro" id="IPR017911">
    <property type="entry name" value="MacB-like_ATP-bd"/>
</dbReference>
<evidence type="ECO:0000256" key="5">
    <source>
        <dbReference type="ARBA" id="ARBA00022967"/>
    </source>
</evidence>
<dbReference type="RefSeq" id="WP_137099207.1">
    <property type="nucleotide sequence ID" value="NZ_CP039865.1"/>
</dbReference>
<dbReference type="GO" id="GO:0098796">
    <property type="term" value="C:membrane protein complex"/>
    <property type="evidence" value="ECO:0007669"/>
    <property type="project" value="UniProtKB-ARBA"/>
</dbReference>
<comment type="similarity">
    <text evidence="6">Belongs to the ABC transporter superfamily. Macrolide exporter (TC 3.A.1.122) family.</text>
</comment>
<evidence type="ECO:0000256" key="2">
    <source>
        <dbReference type="ARBA" id="ARBA00022519"/>
    </source>
</evidence>
<dbReference type="OrthoDB" id="7375490at2"/>
<evidence type="ECO:0000256" key="3">
    <source>
        <dbReference type="ARBA" id="ARBA00022741"/>
    </source>
</evidence>
<dbReference type="FunFam" id="3.40.50.300:FF:000032">
    <property type="entry name" value="Export ABC transporter ATP-binding protein"/>
    <property type="match status" value="1"/>
</dbReference>
<protein>
    <submittedName>
        <fullName evidence="8">ABC transporter ATP-binding protein</fullName>
    </submittedName>
</protein>
<keyword evidence="3" id="KW-0547">Nucleotide-binding</keyword>
<keyword evidence="2" id="KW-0997">Cell inner membrane</keyword>
<dbReference type="KEGG" id="paqt:E8L99_08920"/>
<proteinExistence type="inferred from homology"/>
<dbReference type="PANTHER" id="PTHR24220">
    <property type="entry name" value="IMPORT ATP-BINDING PROTEIN"/>
    <property type="match status" value="1"/>
</dbReference>
<keyword evidence="4 8" id="KW-0067">ATP-binding</keyword>
<dbReference type="InterPro" id="IPR017871">
    <property type="entry name" value="ABC_transporter-like_CS"/>
</dbReference>
<dbReference type="InterPro" id="IPR015854">
    <property type="entry name" value="ABC_transpr_LolD-like"/>
</dbReference>
<name>A0A4D7QKI4_9HYPH</name>
<accession>A0A4D7QKI4</accession>
<dbReference type="InterPro" id="IPR027417">
    <property type="entry name" value="P-loop_NTPase"/>
</dbReference>
<keyword evidence="9" id="KW-1185">Reference proteome</keyword>
<feature type="domain" description="ABC transporter" evidence="7">
    <location>
        <begin position="6"/>
        <end position="237"/>
    </location>
</feature>
<evidence type="ECO:0000256" key="1">
    <source>
        <dbReference type="ARBA" id="ARBA00022448"/>
    </source>
</evidence>
<sequence length="239" mass="25993">MTAPLVEARKLTRILDGIVPVTLVADVDLNLGKGEFVAITGPSGSGKSSLLYLLGLLDVPTSGQVFINGGDTTDLDDDARAAVRLATLGFVFQFHFLLPEFTLEQNVMLPMRALGRLPMAQMRERARGLLESLGLKDHVTKRPDQLSGGQRQRVAVARALANDPPLILADEPTGSLDTKSSEQVFQILRDLVDKDGRTVVAVTHAMELAERMDRRIHLVDGRITEDRQQVLPAAAIIPS</sequence>
<dbReference type="Gene3D" id="3.40.50.300">
    <property type="entry name" value="P-loop containing nucleotide triphosphate hydrolases"/>
    <property type="match status" value="1"/>
</dbReference>